<protein>
    <recommendedName>
        <fullName evidence="1">N-acetyltransferase domain-containing protein</fullName>
    </recommendedName>
</protein>
<proteinExistence type="predicted"/>
<dbReference type="InterPro" id="IPR000182">
    <property type="entry name" value="GNAT_dom"/>
</dbReference>
<dbReference type="AlphaFoldDB" id="A0A7S2NQQ6"/>
<dbReference type="SUPFAM" id="SSF55729">
    <property type="entry name" value="Acyl-CoA N-acyltransferases (Nat)"/>
    <property type="match status" value="1"/>
</dbReference>
<dbReference type="Gene3D" id="3.40.630.30">
    <property type="match status" value="1"/>
</dbReference>
<dbReference type="PROSITE" id="PS51186">
    <property type="entry name" value="GNAT"/>
    <property type="match status" value="1"/>
</dbReference>
<reference evidence="2" key="1">
    <citation type="submission" date="2021-01" db="EMBL/GenBank/DDBJ databases">
        <authorList>
            <person name="Corre E."/>
            <person name="Pelletier E."/>
            <person name="Niang G."/>
            <person name="Scheremetjew M."/>
            <person name="Finn R."/>
            <person name="Kale V."/>
            <person name="Holt S."/>
            <person name="Cochrane G."/>
            <person name="Meng A."/>
            <person name="Brown T."/>
            <person name="Cohen L."/>
        </authorList>
    </citation>
    <scope>NUCLEOTIDE SEQUENCE</scope>
    <source>
        <strain evidence="2">SAG4.97</strain>
    </source>
</reference>
<sequence length="181" mass="20257">MYEAGDLKYLVIKATADHVEGIVTLVNSAYRGESSRQGWTTEADLLGGQRTDVEAVRSMLANPEATFLIGCLDGVGDIISTVYLEKVGEKCYLGMLTVKPILQQRGIAKVLVKESEDFALRSGCRCLKMSVIYCRSELIAYYRRLGFQSSGETEPFPYGDERFGLPKVEGLFFEIYEKQLR</sequence>
<gene>
    <name evidence="2" type="ORF">CGLO1086_LOCUS953</name>
</gene>
<dbReference type="GO" id="GO:0016747">
    <property type="term" value="F:acyltransferase activity, transferring groups other than amino-acyl groups"/>
    <property type="evidence" value="ECO:0007669"/>
    <property type="project" value="InterPro"/>
</dbReference>
<dbReference type="Pfam" id="PF00583">
    <property type="entry name" value="Acetyltransf_1"/>
    <property type="match status" value="1"/>
</dbReference>
<dbReference type="CDD" id="cd04301">
    <property type="entry name" value="NAT_SF"/>
    <property type="match status" value="1"/>
</dbReference>
<evidence type="ECO:0000313" key="2">
    <source>
        <dbReference type="EMBL" id="CAD9552846.1"/>
    </source>
</evidence>
<accession>A0A7S2NQQ6</accession>
<dbReference type="InterPro" id="IPR016181">
    <property type="entry name" value="Acyl_CoA_acyltransferase"/>
</dbReference>
<evidence type="ECO:0000259" key="1">
    <source>
        <dbReference type="PROSITE" id="PS51186"/>
    </source>
</evidence>
<name>A0A7S2NQQ6_9EUKA</name>
<feature type="domain" description="N-acetyltransferase" evidence="1">
    <location>
        <begin position="9"/>
        <end position="174"/>
    </location>
</feature>
<dbReference type="EMBL" id="HBGX01002145">
    <property type="protein sequence ID" value="CAD9552846.1"/>
    <property type="molecule type" value="Transcribed_RNA"/>
</dbReference>
<organism evidence="2">
    <name type="scientific">Cyanoptyche gloeocystis</name>
    <dbReference type="NCBI Taxonomy" id="77922"/>
    <lineage>
        <taxon>Eukaryota</taxon>
        <taxon>Glaucocystophyceae</taxon>
        <taxon>Glaucocystophyceae incertae sedis</taxon>
        <taxon>Cyanoptyche</taxon>
    </lineage>
</organism>